<evidence type="ECO:0000313" key="3">
    <source>
        <dbReference type="Proteomes" id="UP001558713"/>
    </source>
</evidence>
<dbReference type="PANTHER" id="PTHR33223:SF11">
    <property type="entry name" value="ELEMENT PROTEIN, PUTATIVE-RELATED"/>
    <property type="match status" value="1"/>
</dbReference>
<reference evidence="2 3" key="1">
    <citation type="submission" date="2024-04" db="EMBL/GenBank/DDBJ databases">
        <title>Genome assembly C_amara_ONT_v2.</title>
        <authorList>
            <person name="Yant L."/>
            <person name="Moore C."/>
            <person name="Slenker M."/>
        </authorList>
    </citation>
    <scope>NUCLEOTIDE SEQUENCE [LARGE SCALE GENOMIC DNA]</scope>
    <source>
        <tissue evidence="2">Leaf</tissue>
    </source>
</reference>
<accession>A0ABD1AW01</accession>
<dbReference type="PANTHER" id="PTHR33223">
    <property type="entry name" value="CCHC-TYPE DOMAIN-CONTAINING PROTEIN"/>
    <property type="match status" value="1"/>
</dbReference>
<evidence type="ECO:0000259" key="1">
    <source>
        <dbReference type="Pfam" id="PF03732"/>
    </source>
</evidence>
<gene>
    <name evidence="2" type="ORF">V5N11_011282</name>
</gene>
<name>A0ABD1AW01_CARAN</name>
<evidence type="ECO:0000313" key="2">
    <source>
        <dbReference type="EMBL" id="KAL1210928.1"/>
    </source>
</evidence>
<comment type="caution">
    <text evidence="2">The sequence shown here is derived from an EMBL/GenBank/DDBJ whole genome shotgun (WGS) entry which is preliminary data.</text>
</comment>
<dbReference type="EMBL" id="JBANAX010000387">
    <property type="protein sequence ID" value="KAL1210928.1"/>
    <property type="molecule type" value="Genomic_DNA"/>
</dbReference>
<proteinExistence type="predicted"/>
<feature type="domain" description="Retrotransposon gag" evidence="1">
    <location>
        <begin position="27"/>
        <end position="87"/>
    </location>
</feature>
<organism evidence="2 3">
    <name type="scientific">Cardamine amara subsp. amara</name>
    <dbReference type="NCBI Taxonomy" id="228776"/>
    <lineage>
        <taxon>Eukaryota</taxon>
        <taxon>Viridiplantae</taxon>
        <taxon>Streptophyta</taxon>
        <taxon>Embryophyta</taxon>
        <taxon>Tracheophyta</taxon>
        <taxon>Spermatophyta</taxon>
        <taxon>Magnoliopsida</taxon>
        <taxon>eudicotyledons</taxon>
        <taxon>Gunneridae</taxon>
        <taxon>Pentapetalae</taxon>
        <taxon>rosids</taxon>
        <taxon>malvids</taxon>
        <taxon>Brassicales</taxon>
        <taxon>Brassicaceae</taxon>
        <taxon>Cardamineae</taxon>
        <taxon>Cardamine</taxon>
    </lineage>
</organism>
<dbReference type="Pfam" id="PF03732">
    <property type="entry name" value="Retrotrans_gag"/>
    <property type="match status" value="1"/>
</dbReference>
<keyword evidence="3" id="KW-1185">Reference proteome</keyword>
<protein>
    <recommendedName>
        <fullName evidence="1">Retrotransposon gag domain-containing protein</fullName>
    </recommendedName>
</protein>
<dbReference type="AlphaFoldDB" id="A0ABD1AW01"/>
<dbReference type="Proteomes" id="UP001558713">
    <property type="component" value="Unassembled WGS sequence"/>
</dbReference>
<dbReference type="InterPro" id="IPR005162">
    <property type="entry name" value="Retrotrans_gag_dom"/>
</dbReference>
<sequence>MDHIEKFEDLASSIKANGVSDDCLFCKIFPYSLAGEAAYWLKQLKPGSLTTWEDIKIAFLNKFYDDARSEDLQNMISTFTQGHIETFKAA</sequence>